<reference evidence="2 3" key="2">
    <citation type="journal article" date="2008" name="Nature">
        <title>The Phaeodactylum genome reveals the evolutionary history of diatom genomes.</title>
        <authorList>
            <person name="Bowler C."/>
            <person name="Allen A.E."/>
            <person name="Badger J.H."/>
            <person name="Grimwood J."/>
            <person name="Jabbari K."/>
            <person name="Kuo A."/>
            <person name="Maheswari U."/>
            <person name="Martens C."/>
            <person name="Maumus F."/>
            <person name="Otillar R.P."/>
            <person name="Rayko E."/>
            <person name="Salamov A."/>
            <person name="Vandepoele K."/>
            <person name="Beszteri B."/>
            <person name="Gruber A."/>
            <person name="Heijde M."/>
            <person name="Katinka M."/>
            <person name="Mock T."/>
            <person name="Valentin K."/>
            <person name="Verret F."/>
            <person name="Berges J.A."/>
            <person name="Brownlee C."/>
            <person name="Cadoret J.P."/>
            <person name="Chiovitti A."/>
            <person name="Choi C.J."/>
            <person name="Coesel S."/>
            <person name="De Martino A."/>
            <person name="Detter J.C."/>
            <person name="Durkin C."/>
            <person name="Falciatore A."/>
            <person name="Fournet J."/>
            <person name="Haruta M."/>
            <person name="Huysman M.J."/>
            <person name="Jenkins B.D."/>
            <person name="Jiroutova K."/>
            <person name="Jorgensen R.E."/>
            <person name="Joubert Y."/>
            <person name="Kaplan A."/>
            <person name="Kroger N."/>
            <person name="Kroth P.G."/>
            <person name="La Roche J."/>
            <person name="Lindquist E."/>
            <person name="Lommer M."/>
            <person name="Martin-Jezequel V."/>
            <person name="Lopez P.J."/>
            <person name="Lucas S."/>
            <person name="Mangogna M."/>
            <person name="McGinnis K."/>
            <person name="Medlin L.K."/>
            <person name="Montsant A."/>
            <person name="Oudot-Le Secq M.P."/>
            <person name="Napoli C."/>
            <person name="Obornik M."/>
            <person name="Parker M.S."/>
            <person name="Petit J.L."/>
            <person name="Porcel B.M."/>
            <person name="Poulsen N."/>
            <person name="Robison M."/>
            <person name="Rychlewski L."/>
            <person name="Rynearson T.A."/>
            <person name="Schmutz J."/>
            <person name="Shapiro H."/>
            <person name="Siaut M."/>
            <person name="Stanley M."/>
            <person name="Sussman M.R."/>
            <person name="Taylor A.R."/>
            <person name="Vardi A."/>
            <person name="von Dassow P."/>
            <person name="Vyverman W."/>
            <person name="Willis A."/>
            <person name="Wyrwicz L.S."/>
            <person name="Rokhsar D.S."/>
            <person name="Weissenbach J."/>
            <person name="Armbrust E.V."/>
            <person name="Green B.R."/>
            <person name="Van de Peer Y."/>
            <person name="Grigoriev I.V."/>
        </authorList>
    </citation>
    <scope>NUCLEOTIDE SEQUENCE [LARGE SCALE GENOMIC DNA]</scope>
    <source>
        <strain evidence="2 3">CCMP1335</strain>
    </source>
</reference>
<dbReference type="Proteomes" id="UP000001449">
    <property type="component" value="Chromosome 2"/>
</dbReference>
<dbReference type="KEGG" id="tps:THAPSDRAFT_21392"/>
<sequence>MSTGTKPHLLPVMVGATTVALGSWMAHLAGVGTTAALNTIKSLRVDVNDLMNKETFRDVVPIMGQSAIRSVKELTRPMKLMFGVYGGSGGGSSISGLTRSERKERRDAWMHAARICVLGILTYKTIFRSHFSSLAPSSYTARGSFARIGIPAPPNFNYATRSQRDKLEQIGKWWGCHTCGSRMIFSNLRSNKPKFHGDHIPPVSVAKQMNRGGQESYFHGRRLRIGHLTGGVVAALSVGTGVDVELAKTSREKTTSSASLPTTGISCPNHTDVLLGRGVSTNRHPGNESFRDIVKEHVDVYARSTKKEKMLISRSIVNRVRTQFYPPGRFLEKDLATGLWSDVGDRRACEKTAQALRDIVQRRRRERKEGEDEEHIIDPDLLNSIFD</sequence>
<dbReference type="Pfam" id="PF20710">
    <property type="entry name" value="DUF6824"/>
    <property type="match status" value="1"/>
</dbReference>
<dbReference type="AlphaFoldDB" id="B8BV28"/>
<organism evidence="2 3">
    <name type="scientific">Thalassiosira pseudonana</name>
    <name type="common">Marine diatom</name>
    <name type="synonym">Cyclotella nana</name>
    <dbReference type="NCBI Taxonomy" id="35128"/>
    <lineage>
        <taxon>Eukaryota</taxon>
        <taxon>Sar</taxon>
        <taxon>Stramenopiles</taxon>
        <taxon>Ochrophyta</taxon>
        <taxon>Bacillariophyta</taxon>
        <taxon>Coscinodiscophyceae</taxon>
        <taxon>Thalassiosirophycidae</taxon>
        <taxon>Thalassiosirales</taxon>
        <taxon>Thalassiosiraceae</taxon>
        <taxon>Thalassiosira</taxon>
    </lineage>
</organism>
<dbReference type="eggNOG" id="ENOG502S73D">
    <property type="taxonomic scope" value="Eukaryota"/>
</dbReference>
<dbReference type="PANTHER" id="PTHR38585">
    <property type="entry name" value="TRANSMEMBRANE PROTEIN"/>
    <property type="match status" value="1"/>
</dbReference>
<accession>B8BV28</accession>
<dbReference type="PANTHER" id="PTHR38585:SF1">
    <property type="entry name" value="TRANSMEMBRANE PROTEIN"/>
    <property type="match status" value="1"/>
</dbReference>
<evidence type="ECO:0000313" key="3">
    <source>
        <dbReference type="Proteomes" id="UP000001449"/>
    </source>
</evidence>
<evidence type="ECO:0000259" key="1">
    <source>
        <dbReference type="Pfam" id="PF20710"/>
    </source>
</evidence>
<proteinExistence type="predicted"/>
<feature type="domain" description="DUF6824" evidence="1">
    <location>
        <begin position="272"/>
        <end position="358"/>
    </location>
</feature>
<dbReference type="RefSeq" id="XP_002287421.1">
    <property type="nucleotide sequence ID" value="XM_002287385.1"/>
</dbReference>
<gene>
    <name evidence="2" type="ORF">THAPSDRAFT_21392</name>
</gene>
<dbReference type="PaxDb" id="35128-Thaps21392"/>
<dbReference type="InterPro" id="IPR049227">
    <property type="entry name" value="DUF6824"/>
</dbReference>
<reference evidence="2 3" key="1">
    <citation type="journal article" date="2004" name="Science">
        <title>The genome of the diatom Thalassiosira pseudonana: ecology, evolution, and metabolism.</title>
        <authorList>
            <person name="Armbrust E.V."/>
            <person name="Berges J.A."/>
            <person name="Bowler C."/>
            <person name="Green B.R."/>
            <person name="Martinez D."/>
            <person name="Putnam N.H."/>
            <person name="Zhou S."/>
            <person name="Allen A.E."/>
            <person name="Apt K.E."/>
            <person name="Bechner M."/>
            <person name="Brzezinski M.A."/>
            <person name="Chaal B.K."/>
            <person name="Chiovitti A."/>
            <person name="Davis A.K."/>
            <person name="Demarest M.S."/>
            <person name="Detter J.C."/>
            <person name="Glavina T."/>
            <person name="Goodstein D."/>
            <person name="Hadi M.Z."/>
            <person name="Hellsten U."/>
            <person name="Hildebrand M."/>
            <person name="Jenkins B.D."/>
            <person name="Jurka J."/>
            <person name="Kapitonov V.V."/>
            <person name="Kroger N."/>
            <person name="Lau W.W."/>
            <person name="Lane T.W."/>
            <person name="Larimer F.W."/>
            <person name="Lippmeier J.C."/>
            <person name="Lucas S."/>
            <person name="Medina M."/>
            <person name="Montsant A."/>
            <person name="Obornik M."/>
            <person name="Parker M.S."/>
            <person name="Palenik B."/>
            <person name="Pazour G.J."/>
            <person name="Richardson P.M."/>
            <person name="Rynearson T.A."/>
            <person name="Saito M.A."/>
            <person name="Schwartz D.C."/>
            <person name="Thamatrakoln K."/>
            <person name="Valentin K."/>
            <person name="Vardi A."/>
            <person name="Wilkerson F.P."/>
            <person name="Rokhsar D.S."/>
        </authorList>
    </citation>
    <scope>NUCLEOTIDE SEQUENCE [LARGE SCALE GENOMIC DNA]</scope>
    <source>
        <strain evidence="2 3">CCMP1335</strain>
    </source>
</reference>
<keyword evidence="3" id="KW-1185">Reference proteome</keyword>
<evidence type="ECO:0000313" key="2">
    <source>
        <dbReference type="EMBL" id="EED94864.1"/>
    </source>
</evidence>
<dbReference type="EMBL" id="CM000639">
    <property type="protein sequence ID" value="EED94864.1"/>
    <property type="molecule type" value="Genomic_DNA"/>
</dbReference>
<protein>
    <recommendedName>
        <fullName evidence="1">DUF6824 domain-containing protein</fullName>
    </recommendedName>
</protein>
<dbReference type="GeneID" id="7446679"/>
<name>B8BV28_THAPS</name>
<dbReference type="InParanoid" id="B8BV28"/>
<dbReference type="HOGENOM" id="CLU_714764_0_0_1"/>